<accession>A0A250I6A7</accession>
<name>A0A250I6A7_9BACT</name>
<dbReference type="AlphaFoldDB" id="A0A250I6A7"/>
<sequence>MISTLLLVLAAAPASYTWSGETTGTPEVNISNVKGSIQVEGVEGKTVSVEARGEDGADVKSSLRIEKEGDGEVDIQVCCGPCSDSKKSSFNSCSNPPAVHLVVKVPRAAELDVSAVAAPIKVSGVTGKQELAAVDGDISVRGSRGKLEVSTVNGQVDLLPDALARTEVSTVAGNVKLKLPRGAGAQVEYASVGGKFNGRGVTLGSAEQRYGNGENQVDVSTVSGALDIQSEEVSK</sequence>
<feature type="chain" id="PRO_5013190959" description="DUF4097 domain-containing protein" evidence="1">
    <location>
        <begin position="20"/>
        <end position="235"/>
    </location>
</feature>
<dbReference type="RefSeq" id="WP_170115418.1">
    <property type="nucleotide sequence ID" value="NZ_CP022163.1"/>
</dbReference>
<evidence type="ECO:0000259" key="2">
    <source>
        <dbReference type="Pfam" id="PF13349"/>
    </source>
</evidence>
<keyword evidence="1" id="KW-0732">Signal</keyword>
<gene>
    <name evidence="3" type="ORF">MEBOL_000147</name>
</gene>
<organism evidence="3 4">
    <name type="scientific">Melittangium boletus DSM 14713</name>
    <dbReference type="NCBI Taxonomy" id="1294270"/>
    <lineage>
        <taxon>Bacteria</taxon>
        <taxon>Pseudomonadati</taxon>
        <taxon>Myxococcota</taxon>
        <taxon>Myxococcia</taxon>
        <taxon>Myxococcales</taxon>
        <taxon>Cystobacterineae</taxon>
        <taxon>Archangiaceae</taxon>
        <taxon>Melittangium</taxon>
    </lineage>
</organism>
<dbReference type="InterPro" id="IPR025164">
    <property type="entry name" value="Toastrack_DUF4097"/>
</dbReference>
<dbReference type="Pfam" id="PF13349">
    <property type="entry name" value="DUF4097"/>
    <property type="match status" value="1"/>
</dbReference>
<dbReference type="KEGG" id="mbd:MEBOL_000147"/>
<feature type="signal peptide" evidence="1">
    <location>
        <begin position="1"/>
        <end position="19"/>
    </location>
</feature>
<protein>
    <recommendedName>
        <fullName evidence="2">DUF4097 domain-containing protein</fullName>
    </recommendedName>
</protein>
<reference evidence="3 4" key="1">
    <citation type="submission" date="2017-06" db="EMBL/GenBank/DDBJ databases">
        <authorList>
            <person name="Kim H.J."/>
            <person name="Triplett B.A."/>
        </authorList>
    </citation>
    <scope>NUCLEOTIDE SEQUENCE [LARGE SCALE GENOMIC DNA]</scope>
    <source>
        <strain evidence="3 4">DSM 14713</strain>
    </source>
</reference>
<evidence type="ECO:0000256" key="1">
    <source>
        <dbReference type="SAM" id="SignalP"/>
    </source>
</evidence>
<evidence type="ECO:0000313" key="4">
    <source>
        <dbReference type="Proteomes" id="UP000217289"/>
    </source>
</evidence>
<proteinExistence type="predicted"/>
<dbReference type="Proteomes" id="UP000217289">
    <property type="component" value="Chromosome"/>
</dbReference>
<feature type="domain" description="DUF4097" evidence="2">
    <location>
        <begin position="27"/>
        <end position="228"/>
    </location>
</feature>
<evidence type="ECO:0000313" key="3">
    <source>
        <dbReference type="EMBL" id="ATB26713.1"/>
    </source>
</evidence>
<dbReference type="EMBL" id="CP022163">
    <property type="protein sequence ID" value="ATB26713.1"/>
    <property type="molecule type" value="Genomic_DNA"/>
</dbReference>
<keyword evidence="4" id="KW-1185">Reference proteome</keyword>